<evidence type="ECO:0000256" key="3">
    <source>
        <dbReference type="ARBA" id="ARBA00023014"/>
    </source>
</evidence>
<reference evidence="5" key="1">
    <citation type="submission" date="2023-02" db="EMBL/GenBank/DDBJ databases">
        <title>Georgenia sp.10Sc9-8, isolated from a soil sample collected from the Taklamakan desert.</title>
        <authorList>
            <person name="Liu S."/>
        </authorList>
    </citation>
    <scope>NUCLEOTIDE SEQUENCE</scope>
    <source>
        <strain evidence="5">10Sc9-8</strain>
    </source>
</reference>
<dbReference type="PANTHER" id="PTHR43432:SF3">
    <property type="entry name" value="SLR0285 PROTEIN"/>
    <property type="match status" value="1"/>
</dbReference>
<dbReference type="NCBIfam" id="NF038135">
    <property type="entry name" value="rSAM_Rv2578c"/>
    <property type="match status" value="1"/>
</dbReference>
<evidence type="ECO:0000313" key="5">
    <source>
        <dbReference type="EMBL" id="MDD9207566.1"/>
    </source>
</evidence>
<dbReference type="SMART" id="SM00729">
    <property type="entry name" value="Elp3"/>
    <property type="match status" value="1"/>
</dbReference>
<dbReference type="PROSITE" id="PS51918">
    <property type="entry name" value="RADICAL_SAM"/>
    <property type="match status" value="1"/>
</dbReference>
<dbReference type="InterPro" id="IPR007197">
    <property type="entry name" value="rSAM"/>
</dbReference>
<proteinExistence type="predicted"/>
<protein>
    <submittedName>
        <fullName evidence="5">Rv2578c family radical SAM protein</fullName>
    </submittedName>
</protein>
<dbReference type="InterPro" id="IPR006638">
    <property type="entry name" value="Elp3/MiaA/NifB-like_rSAM"/>
</dbReference>
<evidence type="ECO:0000313" key="6">
    <source>
        <dbReference type="Proteomes" id="UP001165561"/>
    </source>
</evidence>
<evidence type="ECO:0000256" key="1">
    <source>
        <dbReference type="ARBA" id="ARBA00022723"/>
    </source>
</evidence>
<dbReference type="CDD" id="cd01335">
    <property type="entry name" value="Radical_SAM"/>
    <property type="match status" value="1"/>
</dbReference>
<dbReference type="Proteomes" id="UP001165561">
    <property type="component" value="Unassembled WGS sequence"/>
</dbReference>
<dbReference type="InterPro" id="IPR040086">
    <property type="entry name" value="MJ0683-like"/>
</dbReference>
<evidence type="ECO:0000256" key="2">
    <source>
        <dbReference type="ARBA" id="ARBA00023004"/>
    </source>
</evidence>
<keyword evidence="6" id="KW-1185">Reference proteome</keyword>
<keyword evidence="1" id="KW-0479">Metal-binding</keyword>
<keyword evidence="2" id="KW-0408">Iron</keyword>
<dbReference type="EMBL" id="JARACI010001124">
    <property type="protein sequence ID" value="MDD9207566.1"/>
    <property type="molecule type" value="Genomic_DNA"/>
</dbReference>
<dbReference type="SUPFAM" id="SSF102114">
    <property type="entry name" value="Radical SAM enzymes"/>
    <property type="match status" value="1"/>
</dbReference>
<feature type="domain" description="Radical SAM core" evidence="4">
    <location>
        <begin position="55"/>
        <end position="296"/>
    </location>
</feature>
<dbReference type="PANTHER" id="PTHR43432">
    <property type="entry name" value="SLR0285 PROTEIN"/>
    <property type="match status" value="1"/>
</dbReference>
<gene>
    <name evidence="5" type="ORF">PU560_14005</name>
</gene>
<sequence length="356" mass="39633">MRWDGQEIQGEQDGALPGLTRMAGLLRSVRTPEFAGITFHEVAAKSALNKVPESSTMPFRWTVNPFRGCSHACTYCYARATHRYLDMDTGADFDTQIIVKVNAAEVLRRELARPSWSREQVALGTNTDPYQRAEGRYRLMPGIITALAQSGTPLSILTKGTLLRRDLPLLTEASGFVPVSLGVSLAIHDEELQQLVEPGTPTPRARLDLIRSIRDAGLDCHVMVAPVLPWLTDSREHLDALFAAVAEAGATSAHAFPAHLRPGVREWYLQWLAEHRPQLVAKYRRLYGRGSYVSAEYRDWLRERTRPLLRRHGLTGQSRLREPDGERAGAEALYARTSGALAPDSAPEAVMQQTLF</sequence>
<evidence type="ECO:0000259" key="4">
    <source>
        <dbReference type="PROSITE" id="PS51918"/>
    </source>
</evidence>
<name>A0ABT5U351_9MICO</name>
<dbReference type="Pfam" id="PF04055">
    <property type="entry name" value="Radical_SAM"/>
    <property type="match status" value="1"/>
</dbReference>
<dbReference type="SFLD" id="SFLDG01084">
    <property type="entry name" value="Uncharacterised_Radical_SAM_Su"/>
    <property type="match status" value="1"/>
</dbReference>
<organism evidence="5 6">
    <name type="scientific">Georgenia halotolerans</name>
    <dbReference type="NCBI Taxonomy" id="3028317"/>
    <lineage>
        <taxon>Bacteria</taxon>
        <taxon>Bacillati</taxon>
        <taxon>Actinomycetota</taxon>
        <taxon>Actinomycetes</taxon>
        <taxon>Micrococcales</taxon>
        <taxon>Bogoriellaceae</taxon>
        <taxon>Georgenia</taxon>
    </lineage>
</organism>
<keyword evidence="3" id="KW-0411">Iron-sulfur</keyword>
<dbReference type="Gene3D" id="3.80.30.30">
    <property type="match status" value="1"/>
</dbReference>
<dbReference type="InterPro" id="IPR058240">
    <property type="entry name" value="rSAM_sf"/>
</dbReference>
<dbReference type="SFLD" id="SFLDS00029">
    <property type="entry name" value="Radical_SAM"/>
    <property type="match status" value="1"/>
</dbReference>
<comment type="caution">
    <text evidence="5">The sequence shown here is derived from an EMBL/GenBank/DDBJ whole genome shotgun (WGS) entry which is preliminary data.</text>
</comment>
<accession>A0ABT5U351</accession>